<keyword evidence="3" id="KW-1185">Reference proteome</keyword>
<keyword evidence="2" id="KW-0238">DNA-binding</keyword>
<evidence type="ECO:0000313" key="2">
    <source>
        <dbReference type="EMBL" id="AIW03300.1"/>
    </source>
</evidence>
<sequence length="558" mass="63911">MEYGAVYLESSIVDLKPNVLNFLTKLVDKAKEIKDVAIAFKKKELADLGGKDTRTITRYLNELENKQFIQMKGVRGRAGGTIILLNTDRIRFDTSDKALINSDEPISIDDIVEKKLPKKKKPESNKDKRPRRTKLQMLEAKLLKGEQQSKNDQMNDELKELGGVPNWEWFQKTDNPVGNYRTYLLSRLYNRYAVLFTDYKNAEVETYGEGSAVQHITNDYDVLSEDFYGSSRWVQFEKFRAFCEENDIDPALYLSAQFSRSVFTASAKNMKKKALPFVNALIGDTSYEVFKQYCDYQKMVSYSYAAYKEIPVKFADDFVVRAIVEAYETANSGVGLLQYRHAISDFLNGEVLTDKEIALVDFYTLTEQELRKRKVSYKTRDTIKKFVLLQSMILTSGATALPNYLILGSEHTQVVLKSIESMANSTHEAYELRKRALGVFIDPQGSKETQLQEGARYNHQIQVLDETRQVLKLIMERKGLHMSLADLNEAFREYGKELIPLDDFSVMDTDKIVELFEKSEEVEINHDDITTKSSYELVGELASDDALEQAIAEFMGSE</sequence>
<dbReference type="EMBL" id="KM236245">
    <property type="protein sequence ID" value="AIW03300.1"/>
    <property type="molecule type" value="Genomic_DNA"/>
</dbReference>
<feature type="region of interest" description="Disordered" evidence="1">
    <location>
        <begin position="113"/>
        <end position="132"/>
    </location>
</feature>
<dbReference type="GO" id="GO:0003677">
    <property type="term" value="F:DNA binding"/>
    <property type="evidence" value="ECO:0007669"/>
    <property type="project" value="UniProtKB-KW"/>
</dbReference>
<gene>
    <name evidence="2" type="ORF">CPT_Mater143</name>
</gene>
<protein>
    <submittedName>
        <fullName evidence="2">DNA-binding protein</fullName>
    </submittedName>
</protein>
<name>A0A0A0RML1_9CAUD</name>
<reference evidence="2 3" key="1">
    <citation type="submission" date="2014-07" db="EMBL/GenBank/DDBJ databases">
        <title>Complete Genome of Bacillus megaterium Myophage Mater.</title>
        <authorList>
            <person name="Lancaster J.C."/>
            <person name="Hodde M.K."/>
            <person name="Hernandez A.C."/>
            <person name="Everett G.F.K."/>
        </authorList>
    </citation>
    <scope>NUCLEOTIDE SEQUENCE [LARGE SCALE GENOMIC DNA]</scope>
</reference>
<dbReference type="Proteomes" id="UP000030206">
    <property type="component" value="Segment"/>
</dbReference>
<accession>A0A0A0RML1</accession>
<evidence type="ECO:0000313" key="3">
    <source>
        <dbReference type="Proteomes" id="UP000030206"/>
    </source>
</evidence>
<organism evidence="2 3">
    <name type="scientific">Bacillus phage Mater</name>
    <dbReference type="NCBI Taxonomy" id="1540090"/>
    <lineage>
        <taxon>Viruses</taxon>
        <taxon>Duplodnaviria</taxon>
        <taxon>Heunggongvirae</taxon>
        <taxon>Uroviricota</taxon>
        <taxon>Caudoviricetes</taxon>
        <taxon>Herelleviridae</taxon>
        <taxon>Bastillevirinae</taxon>
        <taxon>Matervirus</taxon>
        <taxon>Matervirus mater</taxon>
    </lineage>
</organism>
<dbReference type="OrthoDB" id="2009at10239"/>
<dbReference type="RefSeq" id="YP_009151102.1">
    <property type="nucleotide sequence ID" value="NC_027366.1"/>
</dbReference>
<proteinExistence type="predicted"/>
<dbReference type="KEGG" id="vg:24607042"/>
<dbReference type="GeneID" id="24607042"/>
<evidence type="ECO:0000256" key="1">
    <source>
        <dbReference type="SAM" id="MobiDB-lite"/>
    </source>
</evidence>